<dbReference type="GO" id="GO:0070475">
    <property type="term" value="P:rRNA base methylation"/>
    <property type="evidence" value="ECO:0007669"/>
    <property type="project" value="TreeGrafter"/>
</dbReference>
<evidence type="ECO:0000256" key="1">
    <source>
        <dbReference type="ARBA" id="ARBA00004604"/>
    </source>
</evidence>
<feature type="domain" description="SAM-dependent MTase RsmB/NOP-type" evidence="11">
    <location>
        <begin position="290"/>
        <end position="579"/>
    </location>
</feature>
<feature type="compositionally biased region" description="Low complexity" evidence="10">
    <location>
        <begin position="606"/>
        <end position="616"/>
    </location>
</feature>
<feature type="compositionally biased region" description="Acidic residues" evidence="10">
    <location>
        <begin position="119"/>
        <end position="161"/>
    </location>
</feature>
<dbReference type="InterPro" id="IPR018314">
    <property type="entry name" value="RsmB/NOL1/NOP2-like_CS"/>
</dbReference>
<comment type="similarity">
    <text evidence="2 9">Belongs to the class I-like SAM-binding methyltransferase superfamily. RsmB/NOP family.</text>
</comment>
<evidence type="ECO:0000256" key="9">
    <source>
        <dbReference type="PROSITE-ProRule" id="PRU01023"/>
    </source>
</evidence>
<feature type="binding site" evidence="9">
    <location>
        <position position="406"/>
    </location>
    <ligand>
        <name>S-adenosyl-L-methionine</name>
        <dbReference type="ChEBI" id="CHEBI:59789"/>
    </ligand>
</feature>
<comment type="subcellular location">
    <subcellularLocation>
        <location evidence="1">Nucleus</location>
        <location evidence="1">Nucleolus</location>
    </subcellularLocation>
</comment>
<feature type="binding site" evidence="9">
    <location>
        <position position="452"/>
    </location>
    <ligand>
        <name>S-adenosyl-L-methionine</name>
        <dbReference type="ChEBI" id="CHEBI:59789"/>
    </ligand>
</feature>
<dbReference type="Pfam" id="PF01189">
    <property type="entry name" value="Methyltr_RsmB-F"/>
    <property type="match status" value="1"/>
</dbReference>
<feature type="compositionally biased region" description="Basic and acidic residues" evidence="10">
    <location>
        <begin position="718"/>
        <end position="727"/>
    </location>
</feature>
<dbReference type="GO" id="GO:0005730">
    <property type="term" value="C:nucleolus"/>
    <property type="evidence" value="ECO:0007669"/>
    <property type="project" value="UniProtKB-SubCell"/>
</dbReference>
<dbReference type="PANTHER" id="PTHR22807:SF30">
    <property type="entry name" value="28S RRNA (CYTOSINE(4447)-C(5))-METHYLTRANSFERASE-RELATED"/>
    <property type="match status" value="1"/>
</dbReference>
<dbReference type="PROSITE" id="PS51686">
    <property type="entry name" value="SAM_MT_RSMB_NOP"/>
    <property type="match status" value="1"/>
</dbReference>
<keyword evidence="7 9" id="KW-0694">RNA-binding</keyword>
<dbReference type="Gene3D" id="3.30.70.1170">
    <property type="entry name" value="Sun protein, domain 3"/>
    <property type="match status" value="1"/>
</dbReference>
<keyword evidence="5 9" id="KW-0808">Transferase</keyword>
<feature type="compositionally biased region" description="Basic and acidic residues" evidence="10">
    <location>
        <begin position="650"/>
        <end position="667"/>
    </location>
</feature>
<evidence type="ECO:0000313" key="12">
    <source>
        <dbReference type="EMBL" id="CAK0745297.1"/>
    </source>
</evidence>
<dbReference type="InterPro" id="IPR029063">
    <property type="entry name" value="SAM-dependent_MTases_sf"/>
</dbReference>
<dbReference type="PROSITE" id="PS01153">
    <property type="entry name" value="NOL1_NOP2_SUN"/>
    <property type="match status" value="1"/>
</dbReference>
<feature type="compositionally biased region" description="Acidic residues" evidence="10">
    <location>
        <begin position="588"/>
        <end position="605"/>
    </location>
</feature>
<feature type="region of interest" description="Disordered" evidence="10">
    <location>
        <begin position="1"/>
        <end position="222"/>
    </location>
</feature>
<keyword evidence="13" id="KW-1185">Reference proteome</keyword>
<keyword evidence="8" id="KW-0539">Nucleus</keyword>
<name>A0AAV1HWF0_9CHLO</name>
<dbReference type="GO" id="GO:0000470">
    <property type="term" value="P:maturation of LSU-rRNA"/>
    <property type="evidence" value="ECO:0007669"/>
    <property type="project" value="TreeGrafter"/>
</dbReference>
<dbReference type="InterPro" id="IPR049560">
    <property type="entry name" value="MeTrfase_RsmB-F_NOP2_cat"/>
</dbReference>
<dbReference type="InterPro" id="IPR023273">
    <property type="entry name" value="RCMT_NOP2"/>
</dbReference>
<dbReference type="PANTHER" id="PTHR22807">
    <property type="entry name" value="NOP2 YEAST -RELATED NOL1/NOP2/FMU SUN DOMAIN-CONTAINING"/>
    <property type="match status" value="1"/>
</dbReference>
<sequence length="815" mass="87649">MAGRPNAKSRSAEAAAGKQMKASTGAVTNSKTKGFTDHNKKWLKPKAPVASPVEPREKLMDDSDTDDGVMDDEFDGQGGDALSAGSSEEEPAVRTVSEAKGISGGLNDGEHVSMRGELWSDEDESFEGDEAGEGDEDEEASEDEDDEDEEDDGSDDSDELLDVEKKARHIDVDRVTREAEAKAEQRAMQTHLKGLPEGEEEGDEPSRPSLLPAADAADADQGPQDLNTVLRRMKELARVLESFQQLREEGRSRAEYMDQLKKDIREYYGYNGFMVDTLLGMFTVAEALELIEANEGRRPITLRTNTLKTRRRELAAALIARGVNLDPIGKWSKVGLVVYESNVPVGATPEYMAGHYMLQGASSFLPVMSLAPQEGEQVVDMAAAPGGKTTYIAALMRNTGMLFANEVNPQRLKSVQGNLQRMGVTNAVVSCYDGRELPKALGAHTVDRALLDAPCSGTGVISKDPTVKANKSQQEIWKCAHLQKQLLLAAIDLVDAGSKTGGYVVYSTCSIMVEENENVVNYALRKRHVKVVPTGLEFGREGFAKYREFRFHPSLTQSRRFYPHVHNLDGFFVCKLKKVANGRKEQAGGEDDVPSDMEGTEDAVAAEEGAPTKAAASKTGRADGRKQGKRKAPGADAAAEDAPLKKQKKESRILRAVKRELAEERGKTQTGMASATAAADAAGGLNAPSSPAAQDVQQPHSLAAAPANGLPTGSTKQAKAELAREARSASTTADGDAMQGSVTPSAGAKLKKKKRAKNAPAPEREEEQPVIKQKKQGKHGEQKSKKAKGPGPTTGKLLEGAIAMLAARAPQHARR</sequence>
<dbReference type="SUPFAM" id="SSF53335">
    <property type="entry name" value="S-adenosyl-L-methionine-dependent methyltransferases"/>
    <property type="match status" value="1"/>
</dbReference>
<evidence type="ECO:0000256" key="5">
    <source>
        <dbReference type="ARBA" id="ARBA00022679"/>
    </source>
</evidence>
<keyword evidence="4 9" id="KW-0489">Methyltransferase</keyword>
<evidence type="ECO:0000313" key="13">
    <source>
        <dbReference type="Proteomes" id="UP001314263"/>
    </source>
</evidence>
<dbReference type="InterPro" id="IPR001678">
    <property type="entry name" value="MeTrfase_RsmB-F_NOP2_dom"/>
</dbReference>
<feature type="binding site" evidence="9">
    <location>
        <position position="433"/>
    </location>
    <ligand>
        <name>S-adenosyl-L-methionine</name>
        <dbReference type="ChEBI" id="CHEBI:59789"/>
    </ligand>
</feature>
<comment type="caution">
    <text evidence="12">The sequence shown here is derived from an EMBL/GenBank/DDBJ whole genome shotgun (WGS) entry which is preliminary data.</text>
</comment>
<keyword evidence="3" id="KW-0690">Ribosome biogenesis</keyword>
<dbReference type="GO" id="GO:0003723">
    <property type="term" value="F:RNA binding"/>
    <property type="evidence" value="ECO:0007669"/>
    <property type="project" value="UniProtKB-UniRule"/>
</dbReference>
<evidence type="ECO:0000256" key="10">
    <source>
        <dbReference type="SAM" id="MobiDB-lite"/>
    </source>
</evidence>
<feature type="compositionally biased region" description="Acidic residues" evidence="10">
    <location>
        <begin position="62"/>
        <end position="75"/>
    </location>
</feature>
<evidence type="ECO:0000256" key="4">
    <source>
        <dbReference type="ARBA" id="ARBA00022603"/>
    </source>
</evidence>
<feature type="region of interest" description="Disordered" evidence="10">
    <location>
        <begin position="584"/>
        <end position="815"/>
    </location>
</feature>
<accession>A0AAV1HWF0</accession>
<dbReference type="EMBL" id="CAUYUE010000002">
    <property type="protein sequence ID" value="CAK0745297.1"/>
    <property type="molecule type" value="Genomic_DNA"/>
</dbReference>
<dbReference type="AlphaFoldDB" id="A0AAV1HWF0"/>
<keyword evidence="6 9" id="KW-0949">S-adenosyl-L-methionine</keyword>
<protein>
    <recommendedName>
        <fullName evidence="11">SAM-dependent MTase RsmB/NOP-type domain-containing protein</fullName>
    </recommendedName>
</protein>
<feature type="compositionally biased region" description="Low complexity" evidence="10">
    <location>
        <begin position="668"/>
        <end position="687"/>
    </location>
</feature>
<feature type="binding site" evidence="9">
    <location>
        <begin position="382"/>
        <end position="388"/>
    </location>
    <ligand>
        <name>S-adenosyl-L-methionine</name>
        <dbReference type="ChEBI" id="CHEBI:59789"/>
    </ligand>
</feature>
<feature type="compositionally biased region" description="Polar residues" evidence="10">
    <location>
        <begin position="21"/>
        <end position="33"/>
    </location>
</feature>
<feature type="compositionally biased region" description="Polar residues" evidence="10">
    <location>
        <begin position="688"/>
        <end position="700"/>
    </location>
</feature>
<dbReference type="PRINTS" id="PR02012">
    <property type="entry name" value="RCMTNOP2"/>
</dbReference>
<evidence type="ECO:0000259" key="11">
    <source>
        <dbReference type="PROSITE" id="PS51686"/>
    </source>
</evidence>
<dbReference type="InterPro" id="IPR023267">
    <property type="entry name" value="RCMT"/>
</dbReference>
<dbReference type="FunFam" id="3.30.70.1170:FF:000001">
    <property type="entry name" value="Ribosomal RNA methyltransferase Nop2"/>
    <property type="match status" value="1"/>
</dbReference>
<feature type="active site" description="Nucleophile" evidence="9">
    <location>
        <position position="509"/>
    </location>
</feature>
<evidence type="ECO:0000256" key="7">
    <source>
        <dbReference type="ARBA" id="ARBA00022884"/>
    </source>
</evidence>
<organism evidence="12 13">
    <name type="scientific">Coccomyxa viridis</name>
    <dbReference type="NCBI Taxonomy" id="1274662"/>
    <lineage>
        <taxon>Eukaryota</taxon>
        <taxon>Viridiplantae</taxon>
        <taxon>Chlorophyta</taxon>
        <taxon>core chlorophytes</taxon>
        <taxon>Trebouxiophyceae</taxon>
        <taxon>Trebouxiophyceae incertae sedis</taxon>
        <taxon>Coccomyxaceae</taxon>
        <taxon>Coccomyxa</taxon>
    </lineage>
</organism>
<feature type="compositionally biased region" description="Basic and acidic residues" evidence="10">
    <location>
        <begin position="162"/>
        <end position="185"/>
    </location>
</feature>
<dbReference type="GO" id="GO:0009383">
    <property type="term" value="F:rRNA (cytosine-C5-)-methyltransferase activity"/>
    <property type="evidence" value="ECO:0007669"/>
    <property type="project" value="TreeGrafter"/>
</dbReference>
<evidence type="ECO:0000256" key="6">
    <source>
        <dbReference type="ARBA" id="ARBA00022691"/>
    </source>
</evidence>
<dbReference type="Proteomes" id="UP001314263">
    <property type="component" value="Unassembled WGS sequence"/>
</dbReference>
<evidence type="ECO:0000256" key="3">
    <source>
        <dbReference type="ARBA" id="ARBA00022517"/>
    </source>
</evidence>
<dbReference type="Gene3D" id="3.40.50.150">
    <property type="entry name" value="Vaccinia Virus protein VP39"/>
    <property type="match status" value="1"/>
</dbReference>
<proteinExistence type="inferred from homology"/>
<gene>
    <name evidence="12" type="ORF">CVIRNUC_001610</name>
</gene>
<evidence type="ECO:0000256" key="8">
    <source>
        <dbReference type="ARBA" id="ARBA00023242"/>
    </source>
</evidence>
<dbReference type="PRINTS" id="PR02008">
    <property type="entry name" value="RCMTFAMILY"/>
</dbReference>
<evidence type="ECO:0000256" key="2">
    <source>
        <dbReference type="ARBA" id="ARBA00007494"/>
    </source>
</evidence>
<dbReference type="InterPro" id="IPR011023">
    <property type="entry name" value="Nop2p"/>
</dbReference>
<reference evidence="12 13" key="1">
    <citation type="submission" date="2023-10" db="EMBL/GenBank/DDBJ databases">
        <authorList>
            <person name="Maclean D."/>
            <person name="Macfadyen A."/>
        </authorList>
    </citation>
    <scope>NUCLEOTIDE SEQUENCE [LARGE SCALE GENOMIC DNA]</scope>
</reference>
<dbReference type="NCBIfam" id="TIGR00446">
    <property type="entry name" value="nop2p"/>
    <property type="match status" value="1"/>
</dbReference>